<accession>A0A1F4S0Z8</accession>
<dbReference type="AlphaFoldDB" id="A0A1F4S0Z8"/>
<dbReference type="EMBL" id="MEUA01000042">
    <property type="protein sequence ID" value="OGC14067.1"/>
    <property type="molecule type" value="Genomic_DNA"/>
</dbReference>
<evidence type="ECO:0000313" key="1">
    <source>
        <dbReference type="EMBL" id="OGC14067.1"/>
    </source>
</evidence>
<protein>
    <submittedName>
        <fullName evidence="1">Uncharacterized protein</fullName>
    </submittedName>
</protein>
<organism evidence="1 2">
    <name type="scientific">candidate division WOR-1 bacterium RIFOXYB2_FULL_36_35</name>
    <dbReference type="NCBI Taxonomy" id="1802578"/>
    <lineage>
        <taxon>Bacteria</taxon>
        <taxon>Bacillati</taxon>
        <taxon>Saganbacteria</taxon>
    </lineage>
</organism>
<reference evidence="1 2" key="1">
    <citation type="journal article" date="2016" name="Nat. Commun.">
        <title>Thousands of microbial genomes shed light on interconnected biogeochemical processes in an aquifer system.</title>
        <authorList>
            <person name="Anantharaman K."/>
            <person name="Brown C.T."/>
            <person name="Hug L.A."/>
            <person name="Sharon I."/>
            <person name="Castelle C.J."/>
            <person name="Probst A.J."/>
            <person name="Thomas B.C."/>
            <person name="Singh A."/>
            <person name="Wilkins M.J."/>
            <person name="Karaoz U."/>
            <person name="Brodie E.L."/>
            <person name="Williams K.H."/>
            <person name="Hubbard S.S."/>
            <person name="Banfield J.F."/>
        </authorList>
    </citation>
    <scope>NUCLEOTIDE SEQUENCE [LARGE SCALE GENOMIC DNA]</scope>
</reference>
<sequence length="238" mass="26985">MKTVCLPEESGISALRYCQRRATSRATTNPAFSALYGFRFIPRNSYAPKFWSENKSSLSEAEIIELVENGIVAHKEFYVVLRFAGKPNHSSVCSVSFARIEIVPIIFDPPVAGYLDFSIDGDYNIATIDCSLDVLIDQQGFTEKAQTKIGIENIEKYYDNGTRSNVAFWVEDTFRTRLYMKERLSHILMSTCVQLCRGINIVEIHLEDVRNIGFYERNFGAIAKPSMFLSGLPFMISI</sequence>
<evidence type="ECO:0000313" key="2">
    <source>
        <dbReference type="Proteomes" id="UP000177905"/>
    </source>
</evidence>
<dbReference type="Proteomes" id="UP000177905">
    <property type="component" value="Unassembled WGS sequence"/>
</dbReference>
<gene>
    <name evidence="1" type="ORF">A2290_07025</name>
</gene>
<name>A0A1F4S0Z8_UNCSA</name>
<comment type="caution">
    <text evidence="1">The sequence shown here is derived from an EMBL/GenBank/DDBJ whole genome shotgun (WGS) entry which is preliminary data.</text>
</comment>
<proteinExistence type="predicted"/>